<feature type="compositionally biased region" description="Basic residues" evidence="1">
    <location>
        <begin position="16"/>
        <end position="32"/>
    </location>
</feature>
<dbReference type="InterPro" id="IPR036910">
    <property type="entry name" value="HMG_box_dom_sf"/>
</dbReference>
<proteinExistence type="predicted"/>
<dbReference type="EMBL" id="VSWC01000028">
    <property type="protein sequence ID" value="KAA1108500.1"/>
    <property type="molecule type" value="Genomic_DNA"/>
</dbReference>
<feature type="compositionally biased region" description="Polar residues" evidence="1">
    <location>
        <begin position="37"/>
        <end position="52"/>
    </location>
</feature>
<name>A0A5B0Q5M1_PUCGR</name>
<dbReference type="SUPFAM" id="SSF47095">
    <property type="entry name" value="HMG-box"/>
    <property type="match status" value="1"/>
</dbReference>
<dbReference type="OrthoDB" id="2499072at2759"/>
<keyword evidence="3" id="KW-1185">Reference proteome</keyword>
<organism evidence="2 3">
    <name type="scientific">Puccinia graminis f. sp. tritici</name>
    <dbReference type="NCBI Taxonomy" id="56615"/>
    <lineage>
        <taxon>Eukaryota</taxon>
        <taxon>Fungi</taxon>
        <taxon>Dikarya</taxon>
        <taxon>Basidiomycota</taxon>
        <taxon>Pucciniomycotina</taxon>
        <taxon>Pucciniomycetes</taxon>
        <taxon>Pucciniales</taxon>
        <taxon>Pucciniaceae</taxon>
        <taxon>Puccinia</taxon>
    </lineage>
</organism>
<evidence type="ECO:0000256" key="1">
    <source>
        <dbReference type="SAM" id="MobiDB-lite"/>
    </source>
</evidence>
<dbReference type="GO" id="GO:0051279">
    <property type="term" value="P:regulation of release of sequestered calcium ion into cytosol"/>
    <property type="evidence" value="ECO:0007669"/>
    <property type="project" value="TreeGrafter"/>
</dbReference>
<protein>
    <submittedName>
        <fullName evidence="2">Uncharacterized protein</fullName>
    </submittedName>
</protein>
<dbReference type="PANTHER" id="PTHR10033:SF0">
    <property type="entry name" value="CALSEQUESTRIN"/>
    <property type="match status" value="1"/>
</dbReference>
<dbReference type="Proteomes" id="UP000324748">
    <property type="component" value="Unassembled WGS sequence"/>
</dbReference>
<dbReference type="AlphaFoldDB" id="A0A5B0Q5M1"/>
<comment type="caution">
    <text evidence="2">The sequence shown here is derived from an EMBL/GenBank/DDBJ whole genome shotgun (WGS) entry which is preliminary data.</text>
</comment>
<gene>
    <name evidence="2" type="ORF">PGT21_014406</name>
</gene>
<feature type="compositionally biased region" description="Acidic residues" evidence="1">
    <location>
        <begin position="61"/>
        <end position="72"/>
    </location>
</feature>
<dbReference type="PANTHER" id="PTHR10033">
    <property type="entry name" value="CALSEQUESTRIN"/>
    <property type="match status" value="1"/>
</dbReference>
<evidence type="ECO:0000313" key="2">
    <source>
        <dbReference type="EMBL" id="KAA1108500.1"/>
    </source>
</evidence>
<feature type="compositionally biased region" description="Polar residues" evidence="1">
    <location>
        <begin position="1"/>
        <end position="15"/>
    </location>
</feature>
<feature type="region of interest" description="Disordered" evidence="1">
    <location>
        <begin position="223"/>
        <end position="243"/>
    </location>
</feature>
<dbReference type="GO" id="GO:0005509">
    <property type="term" value="F:calcium ion binding"/>
    <property type="evidence" value="ECO:0007669"/>
    <property type="project" value="TreeGrafter"/>
</dbReference>
<accession>A0A5B0Q5M1</accession>
<evidence type="ECO:0000313" key="3">
    <source>
        <dbReference type="Proteomes" id="UP000324748"/>
    </source>
</evidence>
<feature type="region of interest" description="Disordered" evidence="1">
    <location>
        <begin position="1"/>
        <end position="72"/>
    </location>
</feature>
<sequence>MVTTRSNRRPTSQPAQHKRGTTSARGRGRRGRGGAQQVRSTRNQNSNQQSTGNHHERSDDDSPPDDNESEDREAEIGFTLENFESHLDSWTLPLLRQVLNKRKKNSNRIPPEVQEALNFHKTNYVKIKLMLAILGRVSEKTINGWLGEDRPTRKKSSYSRFLAFSMKSGETPVPPKGCSLGWDERNKTLGDAWKLLTQDEQNVFEERIFAHFSKLPIGCTIDDDSDEIDESGPPTPKKSLSSEEEALYEPLYENLVNHEKVRLVSGQGIDKSGNTPPQALDQVIRLNSELFTVANVYNLTFYMLAATRSPGPGSFCKELSNDAHWLSVAKKQWAAKETFEAYSHGRAIQEIVQECSDTNQPPLKKKKHSDTVRTTLQAELNEMLAIALGRRKATFPKKRDPSALIKSNFTGLKILQSEGSKLKAETLVIGLECMFTEDRELWLDDVRSGHFKIVKDTKSESS</sequence>
<reference evidence="2 3" key="1">
    <citation type="submission" date="2019-05" db="EMBL/GenBank/DDBJ databases">
        <title>Emergence of the Ug99 lineage of the wheat stem rust pathogen through somatic hybridization.</title>
        <authorList>
            <person name="Li F."/>
            <person name="Upadhyaya N.M."/>
            <person name="Sperschneider J."/>
            <person name="Matny O."/>
            <person name="Nguyen-Phuc H."/>
            <person name="Mago R."/>
            <person name="Raley C."/>
            <person name="Miller M.E."/>
            <person name="Silverstein K.A.T."/>
            <person name="Henningsen E."/>
            <person name="Hirsch C.D."/>
            <person name="Visser B."/>
            <person name="Pretorius Z.A."/>
            <person name="Steffenson B.J."/>
            <person name="Schwessinger B."/>
            <person name="Dodds P.N."/>
            <person name="Figueroa M."/>
        </authorList>
    </citation>
    <scope>NUCLEOTIDE SEQUENCE [LARGE SCALE GENOMIC DNA]</scope>
    <source>
        <strain evidence="2">21-0</strain>
    </source>
</reference>